<dbReference type="InterPro" id="IPR020556">
    <property type="entry name" value="Amidase_CS"/>
</dbReference>
<dbReference type="PANTHER" id="PTHR11895">
    <property type="entry name" value="TRANSAMIDASE"/>
    <property type="match status" value="1"/>
</dbReference>
<gene>
    <name evidence="3" type="ORF">GCM10011391_29640</name>
</gene>
<dbReference type="InterPro" id="IPR036928">
    <property type="entry name" value="AS_sf"/>
</dbReference>
<dbReference type="InterPro" id="IPR023631">
    <property type="entry name" value="Amidase_dom"/>
</dbReference>
<reference evidence="3" key="2">
    <citation type="submission" date="2020-09" db="EMBL/GenBank/DDBJ databases">
        <authorList>
            <person name="Sun Q."/>
            <person name="Zhou Y."/>
        </authorList>
    </citation>
    <scope>NUCLEOTIDE SEQUENCE</scope>
    <source>
        <strain evidence="3">CGMCC 1.15371</strain>
    </source>
</reference>
<dbReference type="Proteomes" id="UP000628775">
    <property type="component" value="Unassembled WGS sequence"/>
</dbReference>
<dbReference type="PANTHER" id="PTHR11895:SF7">
    <property type="entry name" value="GLUTAMYL-TRNA(GLN) AMIDOTRANSFERASE SUBUNIT A, MITOCHONDRIAL"/>
    <property type="match status" value="1"/>
</dbReference>
<keyword evidence="4" id="KW-1185">Reference proteome</keyword>
<accession>A0A8J2YJW4</accession>
<dbReference type="Gene3D" id="3.90.1300.10">
    <property type="entry name" value="Amidase signature (AS) domain"/>
    <property type="match status" value="1"/>
</dbReference>
<evidence type="ECO:0000313" key="3">
    <source>
        <dbReference type="EMBL" id="GGE48877.1"/>
    </source>
</evidence>
<evidence type="ECO:0000256" key="1">
    <source>
        <dbReference type="ARBA" id="ARBA00009199"/>
    </source>
</evidence>
<reference evidence="3" key="1">
    <citation type="journal article" date="2014" name="Int. J. Syst. Evol. Microbiol.">
        <title>Complete genome sequence of Corynebacterium casei LMG S-19264T (=DSM 44701T), isolated from a smear-ripened cheese.</title>
        <authorList>
            <consortium name="US DOE Joint Genome Institute (JGI-PGF)"/>
            <person name="Walter F."/>
            <person name="Albersmeier A."/>
            <person name="Kalinowski J."/>
            <person name="Ruckert C."/>
        </authorList>
    </citation>
    <scope>NUCLEOTIDE SEQUENCE</scope>
    <source>
        <strain evidence="3">CGMCC 1.15371</strain>
    </source>
</reference>
<proteinExistence type="inferred from homology"/>
<dbReference type="EMBL" id="BMIR01000015">
    <property type="protein sequence ID" value="GGE48877.1"/>
    <property type="molecule type" value="Genomic_DNA"/>
</dbReference>
<protein>
    <submittedName>
        <fullName evidence="3">Amidase</fullName>
    </submittedName>
</protein>
<dbReference type="Pfam" id="PF01425">
    <property type="entry name" value="Amidase"/>
    <property type="match status" value="1"/>
</dbReference>
<dbReference type="InterPro" id="IPR000120">
    <property type="entry name" value="Amidase"/>
</dbReference>
<sequence>MALTQLSALDLLKHYRNKSLSPVEVVQSLFDVIHSVNPALNAFVTLNEDNALAFAKKAEARIMKGETLRPLEGVPIAIKDLTHTKGLRTTFGSPLFKDNVPDRDSTVVHRLKAAGAIIMGKTNTPEFGYKGTTDNPLFGATRNPWDLQTNAGGSSGGSAAAVSAGLVPIAEGSDGGGSIRIPAALCGIYGFKPSYGRIPNDNHLNSIFGSHEPFIHSGTLTRTIEDAALMFDIMKGYTTTDPFVLPDDGGSALERLQKENNRPLKIGWTLDFGMYEIDKDVASVFMQTIDQLAEAGFEVQAVQLDMKKTLREYIEYFEALWTVGLAAGFKEASEAHPEAFSKGLLTMIERGQKLSAIEFKALEKDRAYYWHLFQEQWQSYDILLSPTLAVPAFQYDWEGPPTINGKSIKADSDWVMTQIYNITGLPALSLPIGLTTSGLPVGMQAATQRLEDETLLQFARYCERHLPLLSGAINSKAQASKSI</sequence>
<dbReference type="PROSITE" id="PS00571">
    <property type="entry name" value="AMIDASES"/>
    <property type="match status" value="1"/>
</dbReference>
<evidence type="ECO:0000313" key="4">
    <source>
        <dbReference type="Proteomes" id="UP000628775"/>
    </source>
</evidence>
<comment type="caution">
    <text evidence="3">The sequence shown here is derived from an EMBL/GenBank/DDBJ whole genome shotgun (WGS) entry which is preliminary data.</text>
</comment>
<comment type="similarity">
    <text evidence="1">Belongs to the amidase family.</text>
</comment>
<dbReference type="RefSeq" id="WP_188695822.1">
    <property type="nucleotide sequence ID" value="NZ_BMIR01000015.1"/>
</dbReference>
<evidence type="ECO:0000259" key="2">
    <source>
        <dbReference type="Pfam" id="PF01425"/>
    </source>
</evidence>
<feature type="domain" description="Amidase" evidence="2">
    <location>
        <begin position="24"/>
        <end position="456"/>
    </location>
</feature>
<dbReference type="AlphaFoldDB" id="A0A8J2YJW4"/>
<organism evidence="3 4">
    <name type="scientific">Pullulanibacillus camelliae</name>
    <dbReference type="NCBI Taxonomy" id="1707096"/>
    <lineage>
        <taxon>Bacteria</taxon>
        <taxon>Bacillati</taxon>
        <taxon>Bacillota</taxon>
        <taxon>Bacilli</taxon>
        <taxon>Bacillales</taxon>
        <taxon>Sporolactobacillaceae</taxon>
        <taxon>Pullulanibacillus</taxon>
    </lineage>
</organism>
<dbReference type="SUPFAM" id="SSF75304">
    <property type="entry name" value="Amidase signature (AS) enzymes"/>
    <property type="match status" value="1"/>
</dbReference>
<dbReference type="GO" id="GO:0003824">
    <property type="term" value="F:catalytic activity"/>
    <property type="evidence" value="ECO:0007669"/>
    <property type="project" value="InterPro"/>
</dbReference>
<name>A0A8J2YJW4_9BACL</name>